<feature type="chain" id="PRO_5011693181" description="Ig-like domain-containing protein" evidence="2">
    <location>
        <begin position="33"/>
        <end position="344"/>
    </location>
</feature>
<evidence type="ECO:0000259" key="3">
    <source>
        <dbReference type="PROSITE" id="PS50835"/>
    </source>
</evidence>
<proteinExistence type="predicted"/>
<protein>
    <recommendedName>
        <fullName evidence="3">Ig-like domain-containing protein</fullName>
    </recommendedName>
</protein>
<feature type="region of interest" description="Disordered" evidence="1">
    <location>
        <begin position="121"/>
        <end position="148"/>
    </location>
</feature>
<keyword evidence="2" id="KW-0732">Signal</keyword>
<dbReference type="Proteomes" id="UP000198649">
    <property type="component" value="Unassembled WGS sequence"/>
</dbReference>
<dbReference type="InterPro" id="IPR007110">
    <property type="entry name" value="Ig-like_dom"/>
</dbReference>
<feature type="domain" description="Ig-like" evidence="3">
    <location>
        <begin position="145"/>
        <end position="235"/>
    </location>
</feature>
<dbReference type="AlphaFoldDB" id="A0A1I3GAF0"/>
<evidence type="ECO:0000313" key="5">
    <source>
        <dbReference type="Proteomes" id="UP000198649"/>
    </source>
</evidence>
<dbReference type="STRING" id="1005945.SAMN05216561_10650"/>
<keyword evidence="5" id="KW-1185">Reference proteome</keyword>
<organism evidence="4 5">
    <name type="scientific">Nocardioides psychrotolerans</name>
    <dbReference type="NCBI Taxonomy" id="1005945"/>
    <lineage>
        <taxon>Bacteria</taxon>
        <taxon>Bacillati</taxon>
        <taxon>Actinomycetota</taxon>
        <taxon>Actinomycetes</taxon>
        <taxon>Propionibacteriales</taxon>
        <taxon>Nocardioidaceae</taxon>
        <taxon>Nocardioides</taxon>
    </lineage>
</organism>
<evidence type="ECO:0000313" key="4">
    <source>
        <dbReference type="EMBL" id="SFI20394.1"/>
    </source>
</evidence>
<sequence>MKKQTRLGLLATALVTMMAPVIVMGMSASAQASDSPPWNTKAPYLSIGATPVTSANETDQLTCNRGEWQAGDGDAVTQFEYRYYRDSSLLLGSSQYYTVTAADKGHSLTCRVRAATADSDFSSEHTTAPVTVAGSTPPPSGDAGPSLASWSAVTVTKPGGFLTGYDSLTCNTGWWDNADDADVYYAWTRDGSPIEGADEDTYLTTALDSRAKIACLVAMDNGYATSGFAQSAPVMLPKYKGTPVNRTAPTVGGTAKVGKVLTCNPGTWFNAKTYAYQWYYSTNSASPGVAGTVYAGKTAKTLTLVSGDQNYYYYCAVAATRPAGWGAATSSYVTSSSRSGLVAP</sequence>
<dbReference type="Gene3D" id="2.60.40.2700">
    <property type="match status" value="2"/>
</dbReference>
<evidence type="ECO:0000256" key="2">
    <source>
        <dbReference type="SAM" id="SignalP"/>
    </source>
</evidence>
<feature type="domain" description="Ig-like" evidence="3">
    <location>
        <begin position="237"/>
        <end position="334"/>
    </location>
</feature>
<dbReference type="OrthoDB" id="3791022at2"/>
<dbReference type="EMBL" id="FOQG01000006">
    <property type="protein sequence ID" value="SFI20394.1"/>
    <property type="molecule type" value="Genomic_DNA"/>
</dbReference>
<feature type="signal peptide" evidence="2">
    <location>
        <begin position="1"/>
        <end position="32"/>
    </location>
</feature>
<accession>A0A1I3GAF0</accession>
<gene>
    <name evidence="4" type="ORF">SAMN05216561_10650</name>
</gene>
<evidence type="ECO:0000256" key="1">
    <source>
        <dbReference type="SAM" id="MobiDB-lite"/>
    </source>
</evidence>
<name>A0A1I3GAF0_9ACTN</name>
<dbReference type="PROSITE" id="PS50835">
    <property type="entry name" value="IG_LIKE"/>
    <property type="match status" value="2"/>
</dbReference>
<dbReference type="RefSeq" id="WP_143099698.1">
    <property type="nucleotide sequence ID" value="NZ_BKAF01000032.1"/>
</dbReference>
<reference evidence="4 5" key="1">
    <citation type="submission" date="2016-10" db="EMBL/GenBank/DDBJ databases">
        <authorList>
            <person name="de Groot N.N."/>
        </authorList>
    </citation>
    <scope>NUCLEOTIDE SEQUENCE [LARGE SCALE GENOMIC DNA]</scope>
    <source>
        <strain evidence="4 5">CGMCC 1.11156</strain>
    </source>
</reference>